<evidence type="ECO:0000313" key="2">
    <source>
        <dbReference type="EMBL" id="QJA93592.1"/>
    </source>
</evidence>
<dbReference type="Gene3D" id="1.10.10.1400">
    <property type="entry name" value="Terminase, small subunit, N-terminal DNA-binding domain, HTH motif"/>
    <property type="match status" value="1"/>
</dbReference>
<name>A0A6M3LJ43_9ZZZZ</name>
<gene>
    <name evidence="2" type="ORF">MM415B04181_0010</name>
</gene>
<dbReference type="InterPro" id="IPR038713">
    <property type="entry name" value="Terminase_Gp1_N_sf"/>
</dbReference>
<feature type="region of interest" description="Disordered" evidence="1">
    <location>
        <begin position="182"/>
        <end position="211"/>
    </location>
</feature>
<dbReference type="EMBL" id="MT143161">
    <property type="protein sequence ID" value="QJA93592.1"/>
    <property type="molecule type" value="Genomic_DNA"/>
</dbReference>
<dbReference type="InterPro" id="IPR005335">
    <property type="entry name" value="Terminase_ssu"/>
</dbReference>
<sequence length="211" mass="23127">MDTSALNLTGKQEAFAQEYVRNGGNATAAYRTAYATELTGKDGLWVDAHNTRHLPNVSLRIEALGLQIAMSEKNRTTKILKELERLAWVDPALLFELQSGSLIPPGELPEDVRRCIQAVEVIESYAKGGDKLVKYKYKIHDKVKAAELLGKIEGSFARDNRQQNPGAALGDLLLQLDGASRGLPGRAVPVEPSKKLLPEGRKKAKRKAKGK</sequence>
<proteinExistence type="predicted"/>
<reference evidence="2" key="1">
    <citation type="submission" date="2020-03" db="EMBL/GenBank/DDBJ databases">
        <title>The deep terrestrial virosphere.</title>
        <authorList>
            <person name="Holmfeldt K."/>
            <person name="Nilsson E."/>
            <person name="Simone D."/>
            <person name="Lopez-Fernandez M."/>
            <person name="Wu X."/>
            <person name="de Brujin I."/>
            <person name="Lundin D."/>
            <person name="Andersson A."/>
            <person name="Bertilsson S."/>
            <person name="Dopson M."/>
        </authorList>
    </citation>
    <scope>NUCLEOTIDE SEQUENCE</scope>
    <source>
        <strain evidence="2">MM415B04181</strain>
    </source>
</reference>
<dbReference type="AlphaFoldDB" id="A0A6M3LJ43"/>
<evidence type="ECO:0000256" key="1">
    <source>
        <dbReference type="SAM" id="MobiDB-lite"/>
    </source>
</evidence>
<protein>
    <submittedName>
        <fullName evidence="2">Putative terminase</fullName>
    </submittedName>
</protein>
<feature type="compositionally biased region" description="Basic and acidic residues" evidence="1">
    <location>
        <begin position="192"/>
        <end position="201"/>
    </location>
</feature>
<feature type="compositionally biased region" description="Basic residues" evidence="1">
    <location>
        <begin position="202"/>
        <end position="211"/>
    </location>
</feature>
<dbReference type="GO" id="GO:0051276">
    <property type="term" value="P:chromosome organization"/>
    <property type="evidence" value="ECO:0007669"/>
    <property type="project" value="InterPro"/>
</dbReference>
<accession>A0A6M3LJ43</accession>
<organism evidence="2">
    <name type="scientific">viral metagenome</name>
    <dbReference type="NCBI Taxonomy" id="1070528"/>
    <lineage>
        <taxon>unclassified sequences</taxon>
        <taxon>metagenomes</taxon>
        <taxon>organismal metagenomes</taxon>
    </lineage>
</organism>
<dbReference type="Pfam" id="PF03592">
    <property type="entry name" value="Terminase_2"/>
    <property type="match status" value="1"/>
</dbReference>